<accession>A0ACB8TWW1</accession>
<keyword evidence="2" id="KW-1185">Reference proteome</keyword>
<protein>
    <submittedName>
        <fullName evidence="1">Uncharacterized protein</fullName>
    </submittedName>
</protein>
<reference evidence="1" key="1">
    <citation type="journal article" date="2021" name="Environ. Microbiol.">
        <title>Gene family expansions and transcriptome signatures uncover fungal adaptations to wood decay.</title>
        <authorList>
            <person name="Hage H."/>
            <person name="Miyauchi S."/>
            <person name="Viragh M."/>
            <person name="Drula E."/>
            <person name="Min B."/>
            <person name="Chaduli D."/>
            <person name="Navarro D."/>
            <person name="Favel A."/>
            <person name="Norest M."/>
            <person name="Lesage-Meessen L."/>
            <person name="Balint B."/>
            <person name="Merenyi Z."/>
            <person name="de Eugenio L."/>
            <person name="Morin E."/>
            <person name="Martinez A.T."/>
            <person name="Baldrian P."/>
            <person name="Stursova M."/>
            <person name="Martinez M.J."/>
            <person name="Novotny C."/>
            <person name="Magnuson J.K."/>
            <person name="Spatafora J.W."/>
            <person name="Maurice S."/>
            <person name="Pangilinan J."/>
            <person name="Andreopoulos W."/>
            <person name="LaButti K."/>
            <person name="Hundley H."/>
            <person name="Na H."/>
            <person name="Kuo A."/>
            <person name="Barry K."/>
            <person name="Lipzen A."/>
            <person name="Henrissat B."/>
            <person name="Riley R."/>
            <person name="Ahrendt S."/>
            <person name="Nagy L.G."/>
            <person name="Grigoriev I.V."/>
            <person name="Martin F."/>
            <person name="Rosso M.N."/>
        </authorList>
    </citation>
    <scope>NUCLEOTIDE SEQUENCE</scope>
    <source>
        <strain evidence="1">CBS 384.51</strain>
    </source>
</reference>
<dbReference type="Proteomes" id="UP001055072">
    <property type="component" value="Unassembled WGS sequence"/>
</dbReference>
<comment type="caution">
    <text evidence="1">The sequence shown here is derived from an EMBL/GenBank/DDBJ whole genome shotgun (WGS) entry which is preliminary data.</text>
</comment>
<evidence type="ECO:0000313" key="2">
    <source>
        <dbReference type="Proteomes" id="UP001055072"/>
    </source>
</evidence>
<organism evidence="1 2">
    <name type="scientific">Irpex rosettiformis</name>
    <dbReference type="NCBI Taxonomy" id="378272"/>
    <lineage>
        <taxon>Eukaryota</taxon>
        <taxon>Fungi</taxon>
        <taxon>Dikarya</taxon>
        <taxon>Basidiomycota</taxon>
        <taxon>Agaricomycotina</taxon>
        <taxon>Agaricomycetes</taxon>
        <taxon>Polyporales</taxon>
        <taxon>Irpicaceae</taxon>
        <taxon>Irpex</taxon>
    </lineage>
</organism>
<evidence type="ECO:0000313" key="1">
    <source>
        <dbReference type="EMBL" id="KAI0086475.1"/>
    </source>
</evidence>
<name>A0ACB8TWW1_9APHY</name>
<sequence length="479" mass="51380">MDGQRTPRSPSSPSARLSRTVAIIKSHALDHRFDIEQRITETGFEIIKERQMEFDIESDPDTMLELFGSEYVSFGEGPVWVYVLERRRAVEVWHSLMGDVDPDIAREETSNSLRALYGITKDKNAVMGSPDTETAEIQIQSIFASSPPFPSSELPDVGSPDPFASFTSGTDDSRQRTLSDKSRSSGSDKAKFRARPVPATHATPDIVPRMSRAASLRAGIIEEKPKRFPATPESLKKTFAGVPGHKRAEVIQVASTAPPVVAPRMTRAAALRLGQPVPAKSERRASMNITASATEVFDGVPGHKRRESIPVASTRPPTVAPRSNRSAELRVLKDAASPPSSFQFRSPGSISRQSSRSSLDMAGSQRPTIIRPASAASLRASNANGVSKTPSRPPSSATNKPLSSSSAANKTNGVPKEETPTKSRPTVASTGAPTISPRTNKSALLRAAKMALSAANGPKTPTKGAKQPVKVQAPKPIRT</sequence>
<proteinExistence type="predicted"/>
<gene>
    <name evidence="1" type="ORF">BDY19DRAFT_894627</name>
</gene>
<dbReference type="EMBL" id="MU274923">
    <property type="protein sequence ID" value="KAI0086475.1"/>
    <property type="molecule type" value="Genomic_DNA"/>
</dbReference>